<feature type="transmembrane region" description="Helical" evidence="1">
    <location>
        <begin position="93"/>
        <end position="111"/>
    </location>
</feature>
<keyword evidence="1" id="KW-0472">Membrane</keyword>
<keyword evidence="1" id="KW-0812">Transmembrane</keyword>
<dbReference type="AlphaFoldDB" id="A0A939EWF0"/>
<dbReference type="EMBL" id="JAFLQZ010000006">
    <property type="protein sequence ID" value="MBO0358653.1"/>
    <property type="molecule type" value="Genomic_DNA"/>
</dbReference>
<name>A0A939EWF0_9BACT</name>
<keyword evidence="3" id="KW-1185">Reference proteome</keyword>
<dbReference type="Proteomes" id="UP000664144">
    <property type="component" value="Unassembled WGS sequence"/>
</dbReference>
<reference evidence="2" key="1">
    <citation type="submission" date="2021-03" db="EMBL/GenBank/DDBJ databases">
        <authorList>
            <person name="Kim M.K."/>
        </authorList>
    </citation>
    <scope>NUCLEOTIDE SEQUENCE</scope>
    <source>
        <strain evidence="2">BT186</strain>
    </source>
</reference>
<proteinExistence type="predicted"/>
<accession>A0A939EWF0</accession>
<evidence type="ECO:0000256" key="1">
    <source>
        <dbReference type="SAM" id="Phobius"/>
    </source>
</evidence>
<feature type="transmembrane region" description="Helical" evidence="1">
    <location>
        <begin position="118"/>
        <end position="136"/>
    </location>
</feature>
<feature type="transmembrane region" description="Helical" evidence="1">
    <location>
        <begin position="66"/>
        <end position="87"/>
    </location>
</feature>
<gene>
    <name evidence="2" type="ORF">J0X19_11910</name>
</gene>
<evidence type="ECO:0000313" key="3">
    <source>
        <dbReference type="Proteomes" id="UP000664144"/>
    </source>
</evidence>
<comment type="caution">
    <text evidence="2">The sequence shown here is derived from an EMBL/GenBank/DDBJ whole genome shotgun (WGS) entry which is preliminary data.</text>
</comment>
<dbReference type="RefSeq" id="WP_206984579.1">
    <property type="nucleotide sequence ID" value="NZ_JAFLQZ010000006.1"/>
</dbReference>
<protein>
    <submittedName>
        <fullName evidence="2">Uncharacterized protein</fullName>
    </submittedName>
</protein>
<keyword evidence="1" id="KW-1133">Transmembrane helix</keyword>
<evidence type="ECO:0000313" key="2">
    <source>
        <dbReference type="EMBL" id="MBO0358653.1"/>
    </source>
</evidence>
<sequence length="151" mass="17265">MSPYDQGRNNPFGAVPHEFNVSARLEYERGQRDGMPTEPDPDAGKGIVAFFEFIFEFIKAPPFEKLVWLLLIAISFNGCAVGLTNFHKQGNQGFERFGYLMLAGLVLFFVFRRSRHRVIVFALAVLSVVIWDYKIIADDVKKNNELRARGY</sequence>
<organism evidence="2 3">
    <name type="scientific">Hymenobacter telluris</name>
    <dbReference type="NCBI Taxonomy" id="2816474"/>
    <lineage>
        <taxon>Bacteria</taxon>
        <taxon>Pseudomonadati</taxon>
        <taxon>Bacteroidota</taxon>
        <taxon>Cytophagia</taxon>
        <taxon>Cytophagales</taxon>
        <taxon>Hymenobacteraceae</taxon>
        <taxon>Hymenobacter</taxon>
    </lineage>
</organism>